<dbReference type="InterPro" id="IPR027304">
    <property type="entry name" value="Trigger_fact/SurA_dom_sf"/>
</dbReference>
<dbReference type="SUPFAM" id="SSF109998">
    <property type="entry name" value="Triger factor/SurA peptide-binding domain-like"/>
    <property type="match status" value="1"/>
</dbReference>
<evidence type="ECO:0000313" key="3">
    <source>
        <dbReference type="Proteomes" id="UP000178873"/>
    </source>
</evidence>
<dbReference type="EMBL" id="MHRF01000004">
    <property type="protein sequence ID" value="OHA18559.1"/>
    <property type="molecule type" value="Genomic_DNA"/>
</dbReference>
<dbReference type="STRING" id="1802301.A2664_02890"/>
<proteinExistence type="predicted"/>
<reference evidence="2 3" key="1">
    <citation type="journal article" date="2016" name="Nat. Commun.">
        <title>Thousands of microbial genomes shed light on interconnected biogeochemical processes in an aquifer system.</title>
        <authorList>
            <person name="Anantharaman K."/>
            <person name="Brown C.T."/>
            <person name="Hug L.A."/>
            <person name="Sharon I."/>
            <person name="Castelle C.J."/>
            <person name="Probst A.J."/>
            <person name="Thomas B.C."/>
            <person name="Singh A."/>
            <person name="Wilkins M.J."/>
            <person name="Karaoz U."/>
            <person name="Brodie E.L."/>
            <person name="Williams K.H."/>
            <person name="Hubbard S.S."/>
            <person name="Banfield J.F."/>
        </authorList>
    </citation>
    <scope>NUCLEOTIDE SEQUENCE [LARGE SCALE GENOMIC DNA]</scope>
</reference>
<dbReference type="PANTHER" id="PTHR47245">
    <property type="entry name" value="PEPTIDYLPROLYL ISOMERASE"/>
    <property type="match status" value="1"/>
</dbReference>
<organism evidence="2 3">
    <name type="scientific">Candidatus Taylorbacteria bacterium RIFCSPHIGHO2_01_FULL_46_22b</name>
    <dbReference type="NCBI Taxonomy" id="1802301"/>
    <lineage>
        <taxon>Bacteria</taxon>
        <taxon>Candidatus Tayloriibacteriota</taxon>
    </lineage>
</organism>
<comment type="caution">
    <text evidence="2">The sequence shown here is derived from an EMBL/GenBank/DDBJ whole genome shotgun (WGS) entry which is preliminary data.</text>
</comment>
<keyword evidence="1" id="KW-0812">Transmembrane</keyword>
<dbReference type="Pfam" id="PF13624">
    <property type="entry name" value="SurA_N_3"/>
    <property type="match status" value="1"/>
</dbReference>
<evidence type="ECO:0008006" key="4">
    <source>
        <dbReference type="Google" id="ProtNLM"/>
    </source>
</evidence>
<keyword evidence="1" id="KW-0472">Membrane</keyword>
<accession>A0A1G2M621</accession>
<evidence type="ECO:0000256" key="1">
    <source>
        <dbReference type="SAM" id="Phobius"/>
    </source>
</evidence>
<dbReference type="Gene3D" id="1.10.4030.10">
    <property type="entry name" value="Porin chaperone SurA, peptide-binding domain"/>
    <property type="match status" value="1"/>
</dbReference>
<sequence>MSEETTGGEQVAVKRRSGGIRFVVIILIIVVIALLGFYFMKQADGAVAIVNSEKITQGEYDLRYAQLAASIVSQGRSATTTEMQTAIKQQVVDTLISETLILQAARKEGIKQNNEEIDALFSQNKTQFGDTAAFEKALKDQGFSQKTFKDALVRNNIVQQYLSKHVDLTSAKATDAEIRSFYDQAALESSNVPPLSEVRTQVENQIIQQKQQLLISNYVNLLRASSTIETLIK</sequence>
<dbReference type="InterPro" id="IPR050245">
    <property type="entry name" value="PrsA_foldase"/>
</dbReference>
<protein>
    <recommendedName>
        <fullName evidence="4">SurA N-terminal domain-containing protein</fullName>
    </recommendedName>
</protein>
<gene>
    <name evidence="2" type="ORF">A2664_02890</name>
</gene>
<evidence type="ECO:0000313" key="2">
    <source>
        <dbReference type="EMBL" id="OHA18559.1"/>
    </source>
</evidence>
<dbReference type="Proteomes" id="UP000178873">
    <property type="component" value="Unassembled WGS sequence"/>
</dbReference>
<dbReference type="PANTHER" id="PTHR47245:SF2">
    <property type="entry name" value="PEPTIDYL-PROLYL CIS-TRANS ISOMERASE HP_0175-RELATED"/>
    <property type="match status" value="1"/>
</dbReference>
<keyword evidence="1" id="KW-1133">Transmembrane helix</keyword>
<feature type="transmembrane region" description="Helical" evidence="1">
    <location>
        <begin position="20"/>
        <end position="40"/>
    </location>
</feature>
<name>A0A1G2M621_9BACT</name>
<dbReference type="AlphaFoldDB" id="A0A1G2M621"/>